<sequence>MADLESSDSASNAAPGVTGSYTGDSLALKATVIFCAGLTIYNGIELVVLIFSTFSRYATVYFWSLFISSLSLIPYSLGYAFKFFGTLKGNAKWASLSLLTIGWYVMVTGQAVVLWSRLHLVVTGGSGSKILLYTKWMIIFNAIFLHIPTTVVTFGSFGDLDTNNFVKAYNVVEKFQMTGFFVQETILSLIYIIATVKLLQGSFRKKSRQRMNLLVTINIVIILLDVGLLSIEYASLLILETILKGVFYSIKLKLEFAILGRLVSFVRSGQREAVECASDNTGTSSFSGQRIHTSQTRSMEQDLEEGHTRHLEDMSQTRDTSTCVPRRPPQSQGSSGSQIPFKEMISEQ</sequence>
<feature type="transmembrane region" description="Helical" evidence="2">
    <location>
        <begin position="211"/>
        <end position="231"/>
    </location>
</feature>
<feature type="region of interest" description="Disordered" evidence="1">
    <location>
        <begin position="277"/>
        <end position="348"/>
    </location>
</feature>
<dbReference type="InterPro" id="IPR056120">
    <property type="entry name" value="DUF7703"/>
</dbReference>
<dbReference type="EMBL" id="JAPZBU010000005">
    <property type="protein sequence ID" value="KAJ5403339.1"/>
    <property type="molecule type" value="Genomic_DNA"/>
</dbReference>
<feature type="compositionally biased region" description="Polar residues" evidence="1">
    <location>
        <begin position="278"/>
        <end position="298"/>
    </location>
</feature>
<reference evidence="4" key="2">
    <citation type="journal article" date="2023" name="IMA Fungus">
        <title>Comparative genomic study of the Penicillium genus elucidates a diverse pangenome and 15 lateral gene transfer events.</title>
        <authorList>
            <person name="Petersen C."/>
            <person name="Sorensen T."/>
            <person name="Nielsen M.R."/>
            <person name="Sondergaard T.E."/>
            <person name="Sorensen J.L."/>
            <person name="Fitzpatrick D.A."/>
            <person name="Frisvad J.C."/>
            <person name="Nielsen K.L."/>
        </authorList>
    </citation>
    <scope>NUCLEOTIDE SEQUENCE</scope>
    <source>
        <strain evidence="4">IBT 29677</strain>
    </source>
</reference>
<feature type="transmembrane region" description="Helical" evidence="2">
    <location>
        <begin position="136"/>
        <end position="157"/>
    </location>
</feature>
<gene>
    <name evidence="4" type="ORF">N7509_003210</name>
</gene>
<dbReference type="PANTHER" id="PTHR37013">
    <property type="entry name" value="INTEGRAL MEMBRANE PROTEIN (AFU_ORTHOLOGUE AFUA_1G05950)-RELATED"/>
    <property type="match status" value="1"/>
</dbReference>
<evidence type="ECO:0000313" key="4">
    <source>
        <dbReference type="EMBL" id="KAJ5403339.1"/>
    </source>
</evidence>
<dbReference type="RefSeq" id="XP_056490581.1">
    <property type="nucleotide sequence ID" value="XM_056627847.1"/>
</dbReference>
<name>A0A9W9W4I6_9EURO</name>
<accession>A0A9W9W4I6</accession>
<evidence type="ECO:0000256" key="2">
    <source>
        <dbReference type="SAM" id="Phobius"/>
    </source>
</evidence>
<dbReference type="Pfam" id="PF24802">
    <property type="entry name" value="DUF7703"/>
    <property type="match status" value="1"/>
</dbReference>
<feature type="transmembrane region" description="Helical" evidence="2">
    <location>
        <begin position="60"/>
        <end position="81"/>
    </location>
</feature>
<keyword evidence="2" id="KW-0812">Transmembrane</keyword>
<evidence type="ECO:0000256" key="1">
    <source>
        <dbReference type="SAM" id="MobiDB-lite"/>
    </source>
</evidence>
<feature type="transmembrane region" description="Helical" evidence="2">
    <location>
        <begin position="30"/>
        <end position="51"/>
    </location>
</feature>
<dbReference type="OrthoDB" id="405906at2759"/>
<feature type="transmembrane region" description="Helical" evidence="2">
    <location>
        <begin position="177"/>
        <end position="199"/>
    </location>
</feature>
<feature type="transmembrane region" description="Helical" evidence="2">
    <location>
        <begin position="93"/>
        <end position="115"/>
    </location>
</feature>
<dbReference type="Proteomes" id="UP001147747">
    <property type="component" value="Unassembled WGS sequence"/>
</dbReference>
<keyword evidence="5" id="KW-1185">Reference proteome</keyword>
<dbReference type="AlphaFoldDB" id="A0A9W9W4I6"/>
<keyword evidence="2" id="KW-1133">Transmembrane helix</keyword>
<comment type="caution">
    <text evidence="4">The sequence shown here is derived from an EMBL/GenBank/DDBJ whole genome shotgun (WGS) entry which is preliminary data.</text>
</comment>
<dbReference type="GeneID" id="81366827"/>
<organism evidence="4 5">
    <name type="scientific">Penicillium cosmopolitanum</name>
    <dbReference type="NCBI Taxonomy" id="1131564"/>
    <lineage>
        <taxon>Eukaryota</taxon>
        <taxon>Fungi</taxon>
        <taxon>Dikarya</taxon>
        <taxon>Ascomycota</taxon>
        <taxon>Pezizomycotina</taxon>
        <taxon>Eurotiomycetes</taxon>
        <taxon>Eurotiomycetidae</taxon>
        <taxon>Eurotiales</taxon>
        <taxon>Aspergillaceae</taxon>
        <taxon>Penicillium</taxon>
    </lineage>
</organism>
<reference evidence="4" key="1">
    <citation type="submission" date="2022-12" db="EMBL/GenBank/DDBJ databases">
        <authorList>
            <person name="Petersen C."/>
        </authorList>
    </citation>
    <scope>NUCLEOTIDE SEQUENCE</scope>
    <source>
        <strain evidence="4">IBT 29677</strain>
    </source>
</reference>
<proteinExistence type="predicted"/>
<feature type="domain" description="DUF7703" evidence="3">
    <location>
        <begin position="32"/>
        <end position="269"/>
    </location>
</feature>
<dbReference type="PANTHER" id="PTHR37013:SF3">
    <property type="entry name" value="INTEGRAL MEMBRANE PROTEIN (AFU_ORTHOLOGUE AFUA_1G05950)"/>
    <property type="match status" value="1"/>
</dbReference>
<evidence type="ECO:0000259" key="3">
    <source>
        <dbReference type="Pfam" id="PF24802"/>
    </source>
</evidence>
<protein>
    <recommendedName>
        <fullName evidence="3">DUF7703 domain-containing protein</fullName>
    </recommendedName>
</protein>
<feature type="compositionally biased region" description="Low complexity" evidence="1">
    <location>
        <begin position="329"/>
        <end position="338"/>
    </location>
</feature>
<evidence type="ECO:0000313" key="5">
    <source>
        <dbReference type="Proteomes" id="UP001147747"/>
    </source>
</evidence>
<feature type="compositionally biased region" description="Basic and acidic residues" evidence="1">
    <location>
        <begin position="304"/>
        <end position="316"/>
    </location>
</feature>
<keyword evidence="2" id="KW-0472">Membrane</keyword>